<accession>A0A0P1FEQ4</accession>
<evidence type="ECO:0000313" key="2">
    <source>
        <dbReference type="Proteomes" id="UP000051298"/>
    </source>
</evidence>
<evidence type="ECO:0000313" key="1">
    <source>
        <dbReference type="EMBL" id="CUH59064.1"/>
    </source>
</evidence>
<dbReference type="Proteomes" id="UP000051298">
    <property type="component" value="Unassembled WGS sequence"/>
</dbReference>
<dbReference type="RefSeq" id="WP_058122372.1">
    <property type="nucleotide sequence ID" value="NZ_CYRX01000008.1"/>
</dbReference>
<dbReference type="EMBL" id="CYRX01000008">
    <property type="protein sequence ID" value="CUH59064.1"/>
    <property type="molecule type" value="Genomic_DNA"/>
</dbReference>
<reference evidence="1 2" key="1">
    <citation type="submission" date="2015-09" db="EMBL/GenBank/DDBJ databases">
        <authorList>
            <consortium name="Swine Surveillance"/>
        </authorList>
    </citation>
    <scope>NUCLEOTIDE SEQUENCE [LARGE SCALE GENOMIC DNA]</scope>
    <source>
        <strain evidence="1 2">CECT 5294</strain>
    </source>
</reference>
<sequence>MSDGKPRGQTITVSQAAALLGRSDRWVQGLVKSGYMDRAQRGEYTLVGVIRGALAYYEDQLSKNNKAAVASRATEARTREIELRIQERSRELILVEDAKAVVGEMAALVRAELAGLAARYTRDMEARRALEEVIDGALERIAGAADKAGAALVAGSGDLEAEREA</sequence>
<dbReference type="AlphaFoldDB" id="A0A0P1FEQ4"/>
<organism evidence="1 2">
    <name type="scientific">Thalassobacter stenotrophicus</name>
    <dbReference type="NCBI Taxonomy" id="266809"/>
    <lineage>
        <taxon>Bacteria</taxon>
        <taxon>Pseudomonadati</taxon>
        <taxon>Pseudomonadota</taxon>
        <taxon>Alphaproteobacteria</taxon>
        <taxon>Rhodobacterales</taxon>
        <taxon>Roseobacteraceae</taxon>
        <taxon>Thalassobacter</taxon>
    </lineage>
</organism>
<proteinExistence type="predicted"/>
<evidence type="ECO:0008006" key="3">
    <source>
        <dbReference type="Google" id="ProtNLM"/>
    </source>
</evidence>
<name>A0A0P1FEQ4_9RHOB</name>
<protein>
    <recommendedName>
        <fullName evidence="3">Phage DNA packaging protein Nu1</fullName>
    </recommendedName>
</protein>
<gene>
    <name evidence="1" type="ORF">THS5294_00345</name>
</gene>